<dbReference type="EMBL" id="CAADRP010002207">
    <property type="protein sequence ID" value="VFU63426.1"/>
    <property type="molecule type" value="Genomic_DNA"/>
</dbReference>
<protein>
    <submittedName>
        <fullName evidence="1">Uncharacterized protein</fullName>
    </submittedName>
</protein>
<reference evidence="1" key="1">
    <citation type="submission" date="2019-03" db="EMBL/GenBank/DDBJ databases">
        <authorList>
            <person name="Mank J."/>
            <person name="Almeida P."/>
        </authorList>
    </citation>
    <scope>NUCLEOTIDE SEQUENCE</scope>
    <source>
        <strain evidence="1">78183</strain>
    </source>
</reference>
<gene>
    <name evidence="1" type="ORF">SVIM_LOCUS482738</name>
</gene>
<sequence length="95" mass="10455">MTIEIGASSSGRIMVKVRSGLRLKPTLKMSSNLSTKELLKLSVVADVRKKLFTADGLKKLIVECCGLKVMKKRGRAGATNYEEDKMRGLRASELL</sequence>
<dbReference type="AlphaFoldDB" id="A0A6N2NCT8"/>
<accession>A0A6N2NCT8</accession>
<name>A0A6N2NCT8_SALVM</name>
<evidence type="ECO:0000313" key="1">
    <source>
        <dbReference type="EMBL" id="VFU63426.1"/>
    </source>
</evidence>
<organism evidence="1">
    <name type="scientific">Salix viminalis</name>
    <name type="common">Common osier</name>
    <name type="synonym">Basket willow</name>
    <dbReference type="NCBI Taxonomy" id="40686"/>
    <lineage>
        <taxon>Eukaryota</taxon>
        <taxon>Viridiplantae</taxon>
        <taxon>Streptophyta</taxon>
        <taxon>Embryophyta</taxon>
        <taxon>Tracheophyta</taxon>
        <taxon>Spermatophyta</taxon>
        <taxon>Magnoliopsida</taxon>
        <taxon>eudicotyledons</taxon>
        <taxon>Gunneridae</taxon>
        <taxon>Pentapetalae</taxon>
        <taxon>rosids</taxon>
        <taxon>fabids</taxon>
        <taxon>Malpighiales</taxon>
        <taxon>Salicaceae</taxon>
        <taxon>Saliceae</taxon>
        <taxon>Salix</taxon>
    </lineage>
</organism>
<proteinExistence type="predicted"/>